<comment type="caution">
    <text evidence="3">The sequence shown here is derived from an EMBL/GenBank/DDBJ whole genome shotgun (WGS) entry which is preliminary data.</text>
</comment>
<protein>
    <submittedName>
        <fullName evidence="3">Uncharacterized protein</fullName>
    </submittedName>
</protein>
<keyword evidence="2" id="KW-0472">Membrane</keyword>
<feature type="region of interest" description="Disordered" evidence="1">
    <location>
        <begin position="128"/>
        <end position="153"/>
    </location>
</feature>
<gene>
    <name evidence="3" type="ORF">ACFSJ0_21375</name>
</gene>
<sequence length="374" mass="40494">MTDQLESRLRTTLGHAAEHAPKAPSELRAHVVARSRQRRTRRQALVAAVAVAAVAVPLTLTTAGGQEGDSVATGTIDPHHRIPGVMDDKTPMGDRLVIDNPSEQRPLTIWYAKGKTGTVLCRAYESRNGGGNEGCGEPIDDRKATEQGSTESFPAPSTGVVLYYGTAPTEVARVTAVIKGGDRVTGTIHRPKGAPQSIWTVSAPAGKAVTTFEFADAEGRTKSRFPRKPAFFPETEAEPIGPAVRMPEGLSVDLYKVPGEELLWKLDGQVVGLDIVDPGHLMTDLGGNKFPVELHEHGKRWFGLASAKTARVTLVFADGRSVSADTQPDPWHLDVKLFAGMYDRTGDIYREGFQVIGYDDTGVEIWQDKHAKQK</sequence>
<reference evidence="4" key="1">
    <citation type="journal article" date="2019" name="Int. J. Syst. Evol. Microbiol.">
        <title>The Global Catalogue of Microorganisms (GCM) 10K type strain sequencing project: providing services to taxonomists for standard genome sequencing and annotation.</title>
        <authorList>
            <consortium name="The Broad Institute Genomics Platform"/>
            <consortium name="The Broad Institute Genome Sequencing Center for Infectious Disease"/>
            <person name="Wu L."/>
            <person name="Ma J."/>
        </authorList>
    </citation>
    <scope>NUCLEOTIDE SEQUENCE [LARGE SCALE GENOMIC DNA]</scope>
    <source>
        <strain evidence="4">CGMCC 1.15399</strain>
    </source>
</reference>
<keyword evidence="2" id="KW-1133">Transmembrane helix</keyword>
<evidence type="ECO:0000256" key="2">
    <source>
        <dbReference type="SAM" id="Phobius"/>
    </source>
</evidence>
<feature type="transmembrane region" description="Helical" evidence="2">
    <location>
        <begin position="44"/>
        <end position="63"/>
    </location>
</feature>
<keyword evidence="2" id="KW-0812">Transmembrane</keyword>
<feature type="region of interest" description="Disordered" evidence="1">
    <location>
        <begin position="63"/>
        <end position="90"/>
    </location>
</feature>
<evidence type="ECO:0000313" key="3">
    <source>
        <dbReference type="EMBL" id="MFD1539619.1"/>
    </source>
</evidence>
<accession>A0ABW4GB44</accession>
<dbReference type="EMBL" id="JBHUCM010000017">
    <property type="protein sequence ID" value="MFD1539619.1"/>
    <property type="molecule type" value="Genomic_DNA"/>
</dbReference>
<dbReference type="RefSeq" id="WP_219535241.1">
    <property type="nucleotide sequence ID" value="NZ_JAHKRM010000025.1"/>
</dbReference>
<evidence type="ECO:0000256" key="1">
    <source>
        <dbReference type="SAM" id="MobiDB-lite"/>
    </source>
</evidence>
<proteinExistence type="predicted"/>
<evidence type="ECO:0000313" key="4">
    <source>
        <dbReference type="Proteomes" id="UP001597097"/>
    </source>
</evidence>
<name>A0ABW4GB44_9ACTN</name>
<keyword evidence="4" id="KW-1185">Reference proteome</keyword>
<organism evidence="3 4">
    <name type="scientific">Nonomuraea guangzhouensis</name>
    <dbReference type="NCBI Taxonomy" id="1291555"/>
    <lineage>
        <taxon>Bacteria</taxon>
        <taxon>Bacillati</taxon>
        <taxon>Actinomycetota</taxon>
        <taxon>Actinomycetes</taxon>
        <taxon>Streptosporangiales</taxon>
        <taxon>Streptosporangiaceae</taxon>
        <taxon>Nonomuraea</taxon>
    </lineage>
</organism>
<dbReference type="Proteomes" id="UP001597097">
    <property type="component" value="Unassembled WGS sequence"/>
</dbReference>